<keyword evidence="2" id="KW-0472">Membrane</keyword>
<feature type="transmembrane region" description="Helical" evidence="2">
    <location>
        <begin position="383"/>
        <end position="407"/>
    </location>
</feature>
<feature type="transmembrane region" description="Helical" evidence="2">
    <location>
        <begin position="256"/>
        <end position="278"/>
    </location>
</feature>
<reference evidence="3 4" key="1">
    <citation type="submission" date="2023-08" db="EMBL/GenBank/DDBJ databases">
        <title>Black Yeasts Isolated from many extreme environments.</title>
        <authorList>
            <person name="Coleine C."/>
            <person name="Stajich J.E."/>
            <person name="Selbmann L."/>
        </authorList>
    </citation>
    <scope>NUCLEOTIDE SEQUENCE [LARGE SCALE GENOMIC DNA]</scope>
    <source>
        <strain evidence="3 4">CCFEE 5885</strain>
    </source>
</reference>
<feature type="transmembrane region" description="Helical" evidence="2">
    <location>
        <begin position="298"/>
        <end position="319"/>
    </location>
</feature>
<keyword evidence="2" id="KW-1133">Transmembrane helix</keyword>
<feature type="transmembrane region" description="Helical" evidence="2">
    <location>
        <begin position="619"/>
        <end position="638"/>
    </location>
</feature>
<dbReference type="Proteomes" id="UP001345013">
    <property type="component" value="Unassembled WGS sequence"/>
</dbReference>
<dbReference type="EMBL" id="JAVRRG010000141">
    <property type="protein sequence ID" value="KAK5081099.1"/>
    <property type="molecule type" value="Genomic_DNA"/>
</dbReference>
<evidence type="ECO:0000256" key="2">
    <source>
        <dbReference type="SAM" id="Phobius"/>
    </source>
</evidence>
<organism evidence="3 4">
    <name type="scientific">Lithohypha guttulata</name>
    <dbReference type="NCBI Taxonomy" id="1690604"/>
    <lineage>
        <taxon>Eukaryota</taxon>
        <taxon>Fungi</taxon>
        <taxon>Dikarya</taxon>
        <taxon>Ascomycota</taxon>
        <taxon>Pezizomycotina</taxon>
        <taxon>Eurotiomycetes</taxon>
        <taxon>Chaetothyriomycetidae</taxon>
        <taxon>Chaetothyriales</taxon>
        <taxon>Trichomeriaceae</taxon>
        <taxon>Lithohypha</taxon>
    </lineage>
</organism>
<feature type="transmembrane region" description="Helical" evidence="2">
    <location>
        <begin position="357"/>
        <end position="377"/>
    </location>
</feature>
<name>A0ABR0K0A2_9EURO</name>
<sequence length="715" mass="80910">MADSNQSFNEKQQTNIETQEATATLAKAPVAQHNDGLHRHHLPFLHHDHRRHRLHHLIHPSGKHVHIVHHPTEVEPKRLELAKGEKYSNSSHDYDVVIYGSPEHFSVIRDVQDHHLSRRDSLRQKNAELFEEFDELHDTLDHLSDELAFLTDHAVALDASFSKYGYHAHIRTKDDIEASSLHSDSSAEVGSSENAAEARHKDRSLEPIRFWKTPTIRQYFHKGLLWRSARSGEVGTFELFTDLIYVGVIDYVGEVAVIHASASTFVHFVVLFSLAYKIWSDLTITVNWFEVEDCVGRLAILFVLCCLYGFNTTLEYFFAEKHATFTAGISFYLTQRVFLITFQVVCSMLIPMIRGTLLSNAMVGLVSSALYIGAVQIEYPYNLVPLSLGLFVDYAGGIFLIMAIRYLKDKKRCSMTCSKLAKLFELVPAINIEHRVERTSAFTTLVFGYSILKSLYQSHAHVGMNAFLGKGMLAVIQAFTVMWVYHDIDNWAIHVHAIRRHWLSSSIWITIHLPLSGAFILASSTLSDLVLAHDCVNSDASDLAEAYASRSVEELEQPMRWFYCGGLSVTLLCMAIISMTHIHKKVRHPRITKPVRLAFRITAAIVIACLPLADHLSSLSLIAITCSLFVLVLTMDIFGNSSPGEKFWTGGYADRPERRCKYTAKLKIGRQRRAELEKKILNGEEVKLEDALKRTESMSSQTTLDVGEEWHGGHL</sequence>
<evidence type="ECO:0000256" key="1">
    <source>
        <dbReference type="SAM" id="Coils"/>
    </source>
</evidence>
<proteinExistence type="predicted"/>
<keyword evidence="4" id="KW-1185">Reference proteome</keyword>
<feature type="transmembrane region" description="Helical" evidence="2">
    <location>
        <begin position="594"/>
        <end position="613"/>
    </location>
</feature>
<dbReference type="PANTHER" id="PTHR36840:SF1">
    <property type="entry name" value="BLL5714 PROTEIN"/>
    <property type="match status" value="1"/>
</dbReference>
<evidence type="ECO:0000313" key="3">
    <source>
        <dbReference type="EMBL" id="KAK5081099.1"/>
    </source>
</evidence>
<feature type="transmembrane region" description="Helical" evidence="2">
    <location>
        <begin position="331"/>
        <end position="350"/>
    </location>
</feature>
<dbReference type="Pfam" id="PF06772">
    <property type="entry name" value="LtrA"/>
    <property type="match status" value="1"/>
</dbReference>
<accession>A0ABR0K0A2</accession>
<keyword evidence="1" id="KW-0175">Coiled coil</keyword>
<feature type="coiled-coil region" evidence="1">
    <location>
        <begin position="119"/>
        <end position="146"/>
    </location>
</feature>
<dbReference type="PANTHER" id="PTHR36840">
    <property type="entry name" value="BLL5714 PROTEIN"/>
    <property type="match status" value="1"/>
</dbReference>
<protein>
    <submittedName>
        <fullName evidence="3">Uncharacterized protein</fullName>
    </submittedName>
</protein>
<comment type="caution">
    <text evidence="3">The sequence shown here is derived from an EMBL/GenBank/DDBJ whole genome shotgun (WGS) entry which is preliminary data.</text>
</comment>
<feature type="transmembrane region" description="Helical" evidence="2">
    <location>
        <begin position="506"/>
        <end position="524"/>
    </location>
</feature>
<feature type="transmembrane region" description="Helical" evidence="2">
    <location>
        <begin position="560"/>
        <end position="582"/>
    </location>
</feature>
<keyword evidence="2" id="KW-0812">Transmembrane</keyword>
<gene>
    <name evidence="3" type="ORF">LTR24_008315</name>
</gene>
<dbReference type="InterPro" id="IPR010640">
    <property type="entry name" value="Low_temperature_requirement_A"/>
</dbReference>
<evidence type="ECO:0000313" key="4">
    <source>
        <dbReference type="Proteomes" id="UP001345013"/>
    </source>
</evidence>